<accession>A0A097IGD2</accession>
<evidence type="ECO:0000313" key="2">
    <source>
        <dbReference type="Proteomes" id="UP000029914"/>
    </source>
</evidence>
<dbReference type="eggNOG" id="COG1121">
    <property type="taxonomic scope" value="Bacteria"/>
</dbReference>
<dbReference type="STRING" id="558173.CDOO_07870"/>
<sequence>MPVSTRSTETPEAPPAQAACFHVTDLIVSRKQSGPALTFDTAPGLTLLHHERENFATSLSLALAGRMRTASGTIALETAHGTYDTPRQRFPHVALAGAAEVDRLERLVPTEEIVREQIAWQQPAFRRAPRRALEDTRYTRWAEIMGLDIRPSAPPSDLPVLDRFRLRVVLGMIARPEADILVVDDLDQVKNAVARDQILAGLHRLSATLPVVASTVNSDDDGRATAVVTLLSGTEA</sequence>
<dbReference type="HOGENOM" id="CLU_000604_29_1_11"/>
<keyword evidence="2" id="KW-1185">Reference proteome</keyword>
<proteinExistence type="predicted"/>
<evidence type="ECO:0000313" key="1">
    <source>
        <dbReference type="EMBL" id="AIT61190.1"/>
    </source>
</evidence>
<reference evidence="1 2" key="1">
    <citation type="submission" date="2013-09" db="EMBL/GenBank/DDBJ databases">
        <title>Complete genome sequence of Corynebacterium doosanense CAU 212(T) (=DSM 45436(T)), isolated from activated sludge.</title>
        <authorList>
            <person name="Schaffert L."/>
            <person name="Albersmeier A."/>
            <person name="Kalinowski J."/>
            <person name="Ruckert C."/>
        </authorList>
    </citation>
    <scope>NUCLEOTIDE SEQUENCE [LARGE SCALE GENOMIC DNA]</scope>
    <source>
        <strain evidence="1 2">CAU 212</strain>
    </source>
</reference>
<dbReference type="Proteomes" id="UP000029914">
    <property type="component" value="Chromosome"/>
</dbReference>
<dbReference type="EMBL" id="CP006764">
    <property type="protein sequence ID" value="AIT61190.1"/>
    <property type="molecule type" value="Genomic_DNA"/>
</dbReference>
<evidence type="ECO:0008006" key="3">
    <source>
        <dbReference type="Google" id="ProtNLM"/>
    </source>
</evidence>
<dbReference type="Gene3D" id="3.40.50.300">
    <property type="entry name" value="P-loop containing nucleotide triphosphate hydrolases"/>
    <property type="match status" value="1"/>
</dbReference>
<dbReference type="AlphaFoldDB" id="A0A097IGD2"/>
<dbReference type="KEGG" id="cdo:CDOO_07870"/>
<name>A0A097IGD2_9CORY</name>
<protein>
    <recommendedName>
        <fullName evidence="3">ABC transporter ATPase</fullName>
    </recommendedName>
</protein>
<dbReference type="InterPro" id="IPR027417">
    <property type="entry name" value="P-loop_NTPase"/>
</dbReference>
<gene>
    <name evidence="1" type="ORF">CDOO_07870</name>
</gene>
<organism evidence="1 2">
    <name type="scientific">Corynebacterium doosanense CAU 212 = DSM 45436</name>
    <dbReference type="NCBI Taxonomy" id="558173"/>
    <lineage>
        <taxon>Bacteria</taxon>
        <taxon>Bacillati</taxon>
        <taxon>Actinomycetota</taxon>
        <taxon>Actinomycetes</taxon>
        <taxon>Mycobacteriales</taxon>
        <taxon>Corynebacteriaceae</taxon>
        <taxon>Corynebacterium</taxon>
    </lineage>
</organism>